<accession>A0A7W9IID7</accession>
<dbReference type="EMBL" id="JACHMP010000001">
    <property type="protein sequence ID" value="MBB5821253.1"/>
    <property type="molecule type" value="Genomic_DNA"/>
</dbReference>
<dbReference type="Proteomes" id="UP000540685">
    <property type="component" value="Unassembled WGS sequence"/>
</dbReference>
<organism evidence="1 2">
    <name type="scientific">Streptosporangium becharense</name>
    <dbReference type="NCBI Taxonomy" id="1816182"/>
    <lineage>
        <taxon>Bacteria</taxon>
        <taxon>Bacillati</taxon>
        <taxon>Actinomycetota</taxon>
        <taxon>Actinomycetes</taxon>
        <taxon>Streptosporangiales</taxon>
        <taxon>Streptosporangiaceae</taxon>
        <taxon>Streptosporangium</taxon>
    </lineage>
</organism>
<evidence type="ECO:0000313" key="1">
    <source>
        <dbReference type="EMBL" id="MBB5821253.1"/>
    </source>
</evidence>
<dbReference type="RefSeq" id="WP_184545096.1">
    <property type="nucleotide sequence ID" value="NZ_JACHMP010000001.1"/>
</dbReference>
<sequence>MSYSSTRSLNLPSIQEELVRDRIRTLHQEAEQHRRAVGLQRVQRARRDAERATARLRAALLRLV</sequence>
<comment type="caution">
    <text evidence="1">The sequence shown here is derived from an EMBL/GenBank/DDBJ whole genome shotgun (WGS) entry which is preliminary data.</text>
</comment>
<evidence type="ECO:0000313" key="2">
    <source>
        <dbReference type="Proteomes" id="UP000540685"/>
    </source>
</evidence>
<keyword evidence="2" id="KW-1185">Reference proteome</keyword>
<proteinExistence type="predicted"/>
<reference evidence="1 2" key="1">
    <citation type="submission" date="2020-08" db="EMBL/GenBank/DDBJ databases">
        <title>Sequencing the genomes of 1000 actinobacteria strains.</title>
        <authorList>
            <person name="Klenk H.-P."/>
        </authorList>
    </citation>
    <scope>NUCLEOTIDE SEQUENCE [LARGE SCALE GENOMIC DNA]</scope>
    <source>
        <strain evidence="1 2">DSM 46887</strain>
    </source>
</reference>
<gene>
    <name evidence="1" type="ORF">F4562_004315</name>
</gene>
<dbReference type="AlphaFoldDB" id="A0A7W9IID7"/>
<protein>
    <submittedName>
        <fullName evidence="1">Uncharacterized protein</fullName>
    </submittedName>
</protein>
<name>A0A7W9IID7_9ACTN</name>